<keyword evidence="2" id="KW-1185">Reference proteome</keyword>
<dbReference type="HOGENOM" id="CLU_2179892_0_0_6"/>
<gene>
    <name evidence="1" type="ordered locus">EFER_1152</name>
</gene>
<evidence type="ECO:0000313" key="1">
    <source>
        <dbReference type="EMBL" id="CAQ88680.1"/>
    </source>
</evidence>
<accession>B7LP24</accession>
<name>B7LP24_ESCF3</name>
<protein>
    <submittedName>
        <fullName evidence="1">Uncharacterized protein</fullName>
    </submittedName>
</protein>
<sequence length="109" mass="12494">MWIVPAHCRYLPTVHVNYDGSSATLVVTDSLPVWSVPAHSKRLKPSLPQLRRLLFFSFLAPLLSSMIKECDRNMTFFREQVRKLTDDETGNRQAITDSSRAIAWFVSLN</sequence>
<dbReference type="AlphaFoldDB" id="B7LP24"/>
<evidence type="ECO:0000313" key="2">
    <source>
        <dbReference type="Proteomes" id="UP000000745"/>
    </source>
</evidence>
<reference evidence="2" key="1">
    <citation type="journal article" date="2009" name="PLoS Genet.">
        <title>Organised genome dynamics in the Escherichia coli species results in highly diverse adaptive paths.</title>
        <authorList>
            <person name="Touchon M."/>
            <person name="Hoede C."/>
            <person name="Tenaillon O."/>
            <person name="Barbe V."/>
            <person name="Baeriswyl S."/>
            <person name="Bidet P."/>
            <person name="Bingen E."/>
            <person name="Bonacorsi S."/>
            <person name="Bouchier C."/>
            <person name="Bouvet O."/>
            <person name="Calteau A."/>
            <person name="Chiapello H."/>
            <person name="Clermont O."/>
            <person name="Cruveiller S."/>
            <person name="Danchin A."/>
            <person name="Diard M."/>
            <person name="Dossat C."/>
            <person name="Karoui M.E."/>
            <person name="Frapy E."/>
            <person name="Garry L."/>
            <person name="Ghigo J.M."/>
            <person name="Gilles A.M."/>
            <person name="Johnson J."/>
            <person name="Le Bouguenec C."/>
            <person name="Lescat M."/>
            <person name="Mangenot S."/>
            <person name="Martinez-Jehanne V."/>
            <person name="Matic I."/>
            <person name="Nassif X."/>
            <person name="Oztas S."/>
            <person name="Petit M.A."/>
            <person name="Pichon C."/>
            <person name="Rouy Z."/>
            <person name="Ruf C.S."/>
            <person name="Schneider D."/>
            <person name="Tourret J."/>
            <person name="Vacherie B."/>
            <person name="Vallenet D."/>
            <person name="Medigue C."/>
            <person name="Rocha E.P.C."/>
            <person name="Denamur E."/>
        </authorList>
    </citation>
    <scope>NUCLEOTIDE SEQUENCE [LARGE SCALE GENOMIC DNA]</scope>
    <source>
        <strain evidence="2">ATCC 35469 / DSM 13698 / BCRC 15582 / CCUG 18766 / IAM 14443 / JCM 21226 / LMG 7866 / NBRC 102419 / NCTC 12128 / CDC 0568-73</strain>
    </source>
</reference>
<dbReference type="KEGG" id="efe:EFER_1152"/>
<organism evidence="1 2">
    <name type="scientific">Escherichia fergusonii (strain ATCC 35469 / DSM 13698 / CCUG 18766 / IAM 14443 / JCM 21226 / LMG 7866 / NBRC 102419 / NCTC 12128 / CDC 0568-73)</name>
    <dbReference type="NCBI Taxonomy" id="585054"/>
    <lineage>
        <taxon>Bacteria</taxon>
        <taxon>Pseudomonadati</taxon>
        <taxon>Pseudomonadota</taxon>
        <taxon>Gammaproteobacteria</taxon>
        <taxon>Enterobacterales</taxon>
        <taxon>Enterobacteriaceae</taxon>
        <taxon>Escherichia</taxon>
    </lineage>
</organism>
<proteinExistence type="predicted"/>
<dbReference type="Proteomes" id="UP000000745">
    <property type="component" value="Chromosome"/>
</dbReference>
<dbReference type="EMBL" id="CU928158">
    <property type="protein sequence ID" value="CAQ88680.1"/>
    <property type="molecule type" value="Genomic_DNA"/>
</dbReference>